<dbReference type="EMBL" id="SLXH01000027">
    <property type="protein sequence ID" value="TCP14979.1"/>
    <property type="molecule type" value="Genomic_DNA"/>
</dbReference>
<dbReference type="Pfam" id="PF06564">
    <property type="entry name" value="CBP_BcsQ"/>
    <property type="match status" value="1"/>
</dbReference>
<dbReference type="SUPFAM" id="SSF52540">
    <property type="entry name" value="P-loop containing nucleoside triphosphate hydrolases"/>
    <property type="match status" value="1"/>
</dbReference>
<organism evidence="1 2">
    <name type="scientific">Simplicispira metamorpha</name>
    <dbReference type="NCBI Taxonomy" id="80881"/>
    <lineage>
        <taxon>Bacteria</taxon>
        <taxon>Pseudomonadati</taxon>
        <taxon>Pseudomonadota</taxon>
        <taxon>Betaproteobacteria</taxon>
        <taxon>Burkholderiales</taxon>
        <taxon>Comamonadaceae</taxon>
        <taxon>Simplicispira</taxon>
    </lineage>
</organism>
<gene>
    <name evidence="1" type="ORF">EV674_12739</name>
</gene>
<reference evidence="1 2" key="1">
    <citation type="submission" date="2019-03" db="EMBL/GenBank/DDBJ databases">
        <title>Genomic Encyclopedia of Type Strains, Phase IV (KMG-IV): sequencing the most valuable type-strain genomes for metagenomic binning, comparative biology and taxonomic classification.</title>
        <authorList>
            <person name="Goeker M."/>
        </authorList>
    </citation>
    <scope>NUCLEOTIDE SEQUENCE [LARGE SCALE GENOMIC DNA]</scope>
    <source>
        <strain evidence="1 2">DSM 1837</strain>
    </source>
</reference>
<dbReference type="InterPro" id="IPR027417">
    <property type="entry name" value="P-loop_NTPase"/>
</dbReference>
<dbReference type="Proteomes" id="UP000295182">
    <property type="component" value="Unassembled WGS sequence"/>
</dbReference>
<keyword evidence="2" id="KW-1185">Reference proteome</keyword>
<proteinExistence type="predicted"/>
<dbReference type="InterPro" id="IPR050678">
    <property type="entry name" value="DNA_Partitioning_ATPase"/>
</dbReference>
<sequence>MMATTAAPIAIVSPLGGAGRTTLTAHLATLVAMQGRPCLAIDLCRQNTLGRHLGAPESNQTGWATLAAQGQWWGGAALSNSDAVGWLPFGAVSLPELAALQHAWALSPDWLQNRLQDLDVPADSAIFLDTPTWPAPLSCQAMAVASVVLIVLEASDRACHAQALVEQALAQAPAGVPYAIAINRIDPRRPSQRTALQTLRAQWGDVLLPYSVHEDENIAQACGQAANVCAWAPQAQSSHDLQGISQWLMNHLPTAPQATPHTPLVQPA</sequence>
<dbReference type="NCBIfam" id="TIGR03371">
    <property type="entry name" value="cellulose_yhjQ"/>
    <property type="match status" value="1"/>
</dbReference>
<comment type="caution">
    <text evidence="1">The sequence shown here is derived from an EMBL/GenBank/DDBJ whole genome shotgun (WGS) entry which is preliminary data.</text>
</comment>
<dbReference type="OrthoDB" id="5288747at2"/>
<dbReference type="PANTHER" id="PTHR13696:SF52">
    <property type="entry name" value="PARA FAMILY PROTEIN CT_582"/>
    <property type="match status" value="1"/>
</dbReference>
<dbReference type="PANTHER" id="PTHR13696">
    <property type="entry name" value="P-LOOP CONTAINING NUCLEOSIDE TRIPHOSPHATE HYDROLASE"/>
    <property type="match status" value="1"/>
</dbReference>
<dbReference type="Gene3D" id="3.40.50.300">
    <property type="entry name" value="P-loop containing nucleotide triphosphate hydrolases"/>
    <property type="match status" value="1"/>
</dbReference>
<evidence type="ECO:0000313" key="1">
    <source>
        <dbReference type="EMBL" id="TCP14979.1"/>
    </source>
</evidence>
<name>A0A4R2N3T0_9BURK</name>
<accession>A0A4R2N3T0</accession>
<dbReference type="AlphaFoldDB" id="A0A4R2N3T0"/>
<dbReference type="RefSeq" id="WP_157983701.1">
    <property type="nucleotide sequence ID" value="NZ_QXNC01000026.1"/>
</dbReference>
<protein>
    <submittedName>
        <fullName evidence="1">Cellulose synthase operon protein YhjQ</fullName>
    </submittedName>
</protein>
<evidence type="ECO:0000313" key="2">
    <source>
        <dbReference type="Proteomes" id="UP000295182"/>
    </source>
</evidence>
<dbReference type="InterPro" id="IPR017746">
    <property type="entry name" value="Cellulose_synthase_operon_BcsQ"/>
</dbReference>